<organism evidence="3 4">
    <name type="scientific">Salvia divinorum</name>
    <name type="common">Maria pastora</name>
    <name type="synonym">Diviner's sage</name>
    <dbReference type="NCBI Taxonomy" id="28513"/>
    <lineage>
        <taxon>Eukaryota</taxon>
        <taxon>Viridiplantae</taxon>
        <taxon>Streptophyta</taxon>
        <taxon>Embryophyta</taxon>
        <taxon>Tracheophyta</taxon>
        <taxon>Spermatophyta</taxon>
        <taxon>Magnoliopsida</taxon>
        <taxon>eudicotyledons</taxon>
        <taxon>Gunneridae</taxon>
        <taxon>Pentapetalae</taxon>
        <taxon>asterids</taxon>
        <taxon>lamiids</taxon>
        <taxon>Lamiales</taxon>
        <taxon>Lamiaceae</taxon>
        <taxon>Nepetoideae</taxon>
        <taxon>Mentheae</taxon>
        <taxon>Salviinae</taxon>
        <taxon>Salvia</taxon>
        <taxon>Salvia subgen. Calosphace</taxon>
    </lineage>
</organism>
<proteinExistence type="inferred from homology"/>
<evidence type="ECO:0000256" key="1">
    <source>
        <dbReference type="ARBA" id="ARBA00010835"/>
    </source>
</evidence>
<accession>A0ABD1H3Z4</accession>
<dbReference type="EMBL" id="JBEAFC010000007">
    <property type="protein sequence ID" value="KAL1549909.1"/>
    <property type="molecule type" value="Genomic_DNA"/>
</dbReference>
<gene>
    <name evidence="3" type="ORF">AAHA92_17937</name>
</gene>
<dbReference type="SUPFAM" id="SSF75620">
    <property type="entry name" value="Release factor"/>
    <property type="match status" value="1"/>
</dbReference>
<dbReference type="Pfam" id="PF00472">
    <property type="entry name" value="RF-1"/>
    <property type="match status" value="1"/>
</dbReference>
<dbReference type="Pfam" id="PF03462">
    <property type="entry name" value="PCRF"/>
    <property type="match status" value="1"/>
</dbReference>
<comment type="caution">
    <text evidence="3">The sequence shown here is derived from an EMBL/GenBank/DDBJ whole genome shotgun (WGS) entry which is preliminary data.</text>
</comment>
<dbReference type="SMART" id="SM00937">
    <property type="entry name" value="PCRF"/>
    <property type="match status" value="1"/>
</dbReference>
<name>A0ABD1H3Z4_SALDI</name>
<dbReference type="AlphaFoldDB" id="A0ABD1H3Z4"/>
<dbReference type="InterPro" id="IPR045853">
    <property type="entry name" value="Pep_chain_release_fac_I_sf"/>
</dbReference>
<sequence>MGAELLPTAYFNETQFRNGRNWPIYCPKPRASSNFCLRALQEPLDDGKNKFYNELGMFSLRKIIEDSVLRAEMLAPSALEFEEGKHVDQEGVVRDYDLWDDLTKSNEVLAKLADSANVVDTLRDLTYKAEEAKLITELAEMDAINYELFKQAYTASLDVNKFLDKYEMSKLLKEPYDMEGACIIIESRCGDTLSERWALQLAQMYMKWAERQGYSGRIVERYPSSNGELKYASIELEFKFAYGYLSGERGVHSLIRCPDSTSGLPKASLASVDVIPLFINSSADLSIEGEDIQVSYPSYCDDNPQMSRASSAVHIHHIPTGVEVQSTGERSCFANKIKALNRLKAKLLVLLRNQGVSGVGSIKKGTATDRWSRETRKYVLHPPKMVHDLRSGAQFPDVNPILNGNLDPLIAAHVSSRQSSTAV</sequence>
<dbReference type="PANTHER" id="PTHR43116:SF4">
    <property type="entry name" value="PEPTIDE CHAIN RELEASE FACTOR PRFB3, CHLOROPLASTIC"/>
    <property type="match status" value="1"/>
</dbReference>
<protein>
    <submittedName>
        <fullName evidence="3">Peptide chain release factor PrfB3, chloroplastic-like</fullName>
    </submittedName>
</protein>
<comment type="similarity">
    <text evidence="1">Belongs to the prokaryotic/mitochondrial release factor family.</text>
</comment>
<dbReference type="Gene3D" id="3.30.70.1660">
    <property type="match status" value="1"/>
</dbReference>
<dbReference type="InterPro" id="IPR000352">
    <property type="entry name" value="Pep_chain_release_fac_I"/>
</dbReference>
<evidence type="ECO:0000259" key="2">
    <source>
        <dbReference type="SMART" id="SM00937"/>
    </source>
</evidence>
<dbReference type="InterPro" id="IPR005139">
    <property type="entry name" value="PCRF"/>
</dbReference>
<keyword evidence="4" id="KW-1185">Reference proteome</keyword>
<dbReference type="Gene3D" id="3.30.160.20">
    <property type="match status" value="1"/>
</dbReference>
<dbReference type="Proteomes" id="UP001567538">
    <property type="component" value="Unassembled WGS sequence"/>
</dbReference>
<evidence type="ECO:0000313" key="3">
    <source>
        <dbReference type="EMBL" id="KAL1549909.1"/>
    </source>
</evidence>
<feature type="domain" description="Peptide chain release factor" evidence="2">
    <location>
        <begin position="137"/>
        <end position="248"/>
    </location>
</feature>
<reference evidence="3 4" key="1">
    <citation type="submission" date="2024-06" db="EMBL/GenBank/DDBJ databases">
        <title>A chromosome level genome sequence of Diviner's sage (Salvia divinorum).</title>
        <authorList>
            <person name="Ford S.A."/>
            <person name="Ro D.-K."/>
            <person name="Ness R.W."/>
            <person name="Phillips M.A."/>
        </authorList>
    </citation>
    <scope>NUCLEOTIDE SEQUENCE [LARGE SCALE GENOMIC DNA]</scope>
    <source>
        <strain evidence="3">SAF-2024a</strain>
        <tissue evidence="3">Leaf</tissue>
    </source>
</reference>
<dbReference type="GO" id="GO:0005737">
    <property type="term" value="C:cytoplasm"/>
    <property type="evidence" value="ECO:0007669"/>
    <property type="project" value="UniProtKB-ARBA"/>
</dbReference>
<dbReference type="PANTHER" id="PTHR43116">
    <property type="entry name" value="PEPTIDE CHAIN RELEASE FACTOR 2"/>
    <property type="match status" value="1"/>
</dbReference>
<evidence type="ECO:0000313" key="4">
    <source>
        <dbReference type="Proteomes" id="UP001567538"/>
    </source>
</evidence>